<dbReference type="EMBL" id="FOVE01000005">
    <property type="protein sequence ID" value="SFN24862.1"/>
    <property type="molecule type" value="Genomic_DNA"/>
</dbReference>
<keyword evidence="5" id="KW-1185">Reference proteome</keyword>
<dbReference type="InterPro" id="IPR010980">
    <property type="entry name" value="Cyt_c/b562"/>
</dbReference>
<evidence type="ECO:0000256" key="2">
    <source>
        <dbReference type="ARBA" id="ARBA00022729"/>
    </source>
</evidence>
<dbReference type="GO" id="GO:0020037">
    <property type="term" value="F:heme binding"/>
    <property type="evidence" value="ECO:0007669"/>
    <property type="project" value="InterPro"/>
</dbReference>
<keyword evidence="2 3" id="KW-0732">Signal</keyword>
<dbReference type="GO" id="GO:0022900">
    <property type="term" value="P:electron transport chain"/>
    <property type="evidence" value="ECO:0007669"/>
    <property type="project" value="InterPro"/>
</dbReference>
<dbReference type="InterPro" id="IPR009155">
    <property type="entry name" value="Cyt_b562"/>
</dbReference>
<dbReference type="STRING" id="83765.SAMN05660284_01015"/>
<evidence type="ECO:0000313" key="5">
    <source>
        <dbReference type="Proteomes" id="UP000242869"/>
    </source>
</evidence>
<accession>A0A1I4XGQ0</accession>
<feature type="signal peptide" evidence="3">
    <location>
        <begin position="1"/>
        <end position="23"/>
    </location>
</feature>
<dbReference type="GO" id="GO:0005506">
    <property type="term" value="F:iron ion binding"/>
    <property type="evidence" value="ECO:0007669"/>
    <property type="project" value="InterPro"/>
</dbReference>
<feature type="chain" id="PRO_5017455383" evidence="3">
    <location>
        <begin position="24"/>
        <end position="127"/>
    </location>
</feature>
<dbReference type="GO" id="GO:0009055">
    <property type="term" value="F:electron transfer activity"/>
    <property type="evidence" value="ECO:0007669"/>
    <property type="project" value="InterPro"/>
</dbReference>
<organism evidence="4 5">
    <name type="scientific">Formivibrio citricus</name>
    <dbReference type="NCBI Taxonomy" id="83765"/>
    <lineage>
        <taxon>Bacteria</taxon>
        <taxon>Pseudomonadati</taxon>
        <taxon>Pseudomonadota</taxon>
        <taxon>Betaproteobacteria</taxon>
        <taxon>Neisseriales</taxon>
        <taxon>Chitinibacteraceae</taxon>
        <taxon>Formivibrio</taxon>
    </lineage>
</organism>
<evidence type="ECO:0000256" key="3">
    <source>
        <dbReference type="SAM" id="SignalP"/>
    </source>
</evidence>
<dbReference type="RefSeq" id="WP_177187784.1">
    <property type="nucleotide sequence ID" value="NZ_FOVE01000005.1"/>
</dbReference>
<evidence type="ECO:0000256" key="1">
    <source>
        <dbReference type="ARBA" id="ARBA00005523"/>
    </source>
</evidence>
<proteinExistence type="inferred from homology"/>
<dbReference type="Proteomes" id="UP000242869">
    <property type="component" value="Unassembled WGS sequence"/>
</dbReference>
<dbReference type="Gene3D" id="1.20.120.10">
    <property type="entry name" value="Cytochrome c/b562"/>
    <property type="match status" value="1"/>
</dbReference>
<evidence type="ECO:0000313" key="4">
    <source>
        <dbReference type="EMBL" id="SFN24862.1"/>
    </source>
</evidence>
<dbReference type="AlphaFoldDB" id="A0A1I4XGQ0"/>
<name>A0A1I4XGQ0_9NEIS</name>
<dbReference type="Pfam" id="PF07361">
    <property type="entry name" value="Cytochrom_B562"/>
    <property type="match status" value="1"/>
</dbReference>
<reference evidence="5" key="1">
    <citation type="submission" date="2016-10" db="EMBL/GenBank/DDBJ databases">
        <authorList>
            <person name="Varghese N."/>
            <person name="Submissions S."/>
        </authorList>
    </citation>
    <scope>NUCLEOTIDE SEQUENCE [LARGE SCALE GENOMIC DNA]</scope>
    <source>
        <strain evidence="5">DSM 6150</strain>
    </source>
</reference>
<gene>
    <name evidence="4" type="ORF">SAMN05660284_01015</name>
</gene>
<protein>
    <submittedName>
        <fullName evidence="4">Soluble cytochrome b562</fullName>
    </submittedName>
</protein>
<dbReference type="GO" id="GO:0042597">
    <property type="term" value="C:periplasmic space"/>
    <property type="evidence" value="ECO:0007669"/>
    <property type="project" value="InterPro"/>
</dbReference>
<sequence>MKKFVPLICAAILSLGFASQVQAEVSVKAEMKAMGQSFKAADSAKDAATLKKELVTVRDLAKKTQAQVLASRQQGKPEQTYLEGIGKLLAALDNSIALADAGKFDAAKASLARAKELRSEYHKKMRD</sequence>
<dbReference type="SUPFAM" id="SSF47175">
    <property type="entry name" value="Cytochromes"/>
    <property type="match status" value="1"/>
</dbReference>
<comment type="similarity">
    <text evidence="1">Belongs to the cytochrome b562 family.</text>
</comment>